<reference evidence="1" key="1">
    <citation type="submission" date="2025-08" db="UniProtKB">
        <authorList>
            <consortium name="RefSeq"/>
        </authorList>
    </citation>
    <scope>IDENTIFICATION</scope>
    <source>
        <tissue evidence="1">Whole insect</tissue>
    </source>
</reference>
<gene>
    <name evidence="1" type="primary">LOC114334197</name>
</gene>
<proteinExistence type="predicted"/>
<evidence type="ECO:0000313" key="1">
    <source>
        <dbReference type="RefSeq" id="XP_028140035.1"/>
    </source>
</evidence>
<accession>A0A6P7G691</accession>
<dbReference type="InParanoid" id="A0A6P7G691"/>
<name>A0A6P7G691_DIAVI</name>
<sequence length="134" mass="15117">MFNQTEVKQEVAETTCKREIEIIDNEVLQDTFKTEFKEEPKTESACDTFDFDYLDVKKCPVKAEIEDDVSELVSVPLLWIATSHLCGKGDFVEANPCHQKRLGIAGFAKLYLSYSSVLIDPRALVPVMTRAPAQ</sequence>
<protein>
    <submittedName>
        <fullName evidence="1">Uncharacterized protein LOC114334197</fullName>
    </submittedName>
</protein>
<organism evidence="1">
    <name type="scientific">Diabrotica virgifera virgifera</name>
    <name type="common">western corn rootworm</name>
    <dbReference type="NCBI Taxonomy" id="50390"/>
    <lineage>
        <taxon>Eukaryota</taxon>
        <taxon>Metazoa</taxon>
        <taxon>Ecdysozoa</taxon>
        <taxon>Arthropoda</taxon>
        <taxon>Hexapoda</taxon>
        <taxon>Insecta</taxon>
        <taxon>Pterygota</taxon>
        <taxon>Neoptera</taxon>
        <taxon>Endopterygota</taxon>
        <taxon>Coleoptera</taxon>
        <taxon>Polyphaga</taxon>
        <taxon>Cucujiformia</taxon>
        <taxon>Chrysomeloidea</taxon>
        <taxon>Chrysomelidae</taxon>
        <taxon>Galerucinae</taxon>
        <taxon>Diabroticina</taxon>
        <taxon>Diabroticites</taxon>
        <taxon>Diabrotica</taxon>
    </lineage>
</organism>
<dbReference type="AlphaFoldDB" id="A0A6P7G691"/>
<dbReference type="RefSeq" id="XP_028140035.1">
    <property type="nucleotide sequence ID" value="XM_028284234.1"/>
</dbReference>